<gene>
    <name evidence="1" type="ORF">R0G64_22455</name>
</gene>
<organism evidence="1 2">
    <name type="scientific">Metapseudomonas otitidis</name>
    <dbReference type="NCBI Taxonomy" id="319939"/>
    <lineage>
        <taxon>Bacteria</taxon>
        <taxon>Pseudomonadati</taxon>
        <taxon>Pseudomonadota</taxon>
        <taxon>Gammaproteobacteria</taxon>
        <taxon>Pseudomonadales</taxon>
        <taxon>Pseudomonadaceae</taxon>
        <taxon>Metapseudomonas</taxon>
    </lineage>
</organism>
<accession>A0ABU3XXF4</accession>
<protein>
    <submittedName>
        <fullName evidence="1">Lipopolysaccharide biosynthesis protein</fullName>
    </submittedName>
</protein>
<dbReference type="EMBL" id="JAWJUL010000105">
    <property type="protein sequence ID" value="MDV3442180.1"/>
    <property type="molecule type" value="Genomic_DNA"/>
</dbReference>
<dbReference type="Gene3D" id="3.90.1480.10">
    <property type="entry name" value="Alpha-2,3-sialyltransferase"/>
    <property type="match status" value="1"/>
</dbReference>
<evidence type="ECO:0000313" key="1">
    <source>
        <dbReference type="EMBL" id="MDV3442180.1"/>
    </source>
</evidence>
<comment type="caution">
    <text evidence="1">The sequence shown here is derived from an EMBL/GenBank/DDBJ whole genome shotgun (WGS) entry which is preliminary data.</text>
</comment>
<keyword evidence="2" id="KW-1185">Reference proteome</keyword>
<evidence type="ECO:0000313" key="2">
    <source>
        <dbReference type="Proteomes" id="UP001273935"/>
    </source>
</evidence>
<sequence>MNGSIALFQGTGIRPFFYASSDTSFARQQPELFEQALATSMHVALWPEQIEVHHALIGGQAFALQKATQRGPLSPLWPCKDYTWHPTFRRRSRSIGFSRDMALGFFDARTVAFLALQLAYHAGFRRVFMVGVDLNQTANRFYEGDDSDKAPCNFDDHYERRILPCFKLLNELRREHGFKVFNLSAHSRLPEDVVPRISLRMAEAMIAATKPCRPAQPKHTHRVYLCQRSGQQLPKPCGCC</sequence>
<dbReference type="Proteomes" id="UP001273935">
    <property type="component" value="Unassembled WGS sequence"/>
</dbReference>
<reference evidence="1 2" key="1">
    <citation type="submission" date="2023-10" db="EMBL/GenBank/DDBJ databases">
        <title>Pseudomonas otitidis isolated from a paediatric patient with cystic fibrosis in Chile.</title>
        <authorList>
            <person name="Amsteins-Romero L."/>
            <person name="Opazo-Capurro A."/>
            <person name="Matus-Kohler M."/>
            <person name="Gonzalez-Rocha G."/>
        </authorList>
    </citation>
    <scope>NUCLEOTIDE SEQUENCE [LARGE SCALE GENOMIC DNA]</scope>
    <source>
        <strain evidence="1 2">P-714</strain>
    </source>
</reference>
<proteinExistence type="predicted"/>
<name>A0ABU3XXF4_9GAMM</name>
<dbReference type="RefSeq" id="WP_309040485.1">
    <property type="nucleotide sequence ID" value="NZ_CP133395.1"/>
</dbReference>